<evidence type="ECO:0000313" key="15">
    <source>
        <dbReference type="EMBL" id="PWL54342.1"/>
    </source>
</evidence>
<keyword evidence="17" id="KW-1185">Reference proteome</keyword>
<dbReference type="EMBL" id="FOOE01000009">
    <property type="protein sequence ID" value="SFF76102.1"/>
    <property type="molecule type" value="Genomic_DNA"/>
</dbReference>
<feature type="transmembrane region" description="Helical" evidence="14">
    <location>
        <begin position="69"/>
        <end position="86"/>
    </location>
</feature>
<keyword evidence="6 14" id="KW-0169">Cobalamin biosynthesis</keyword>
<feature type="transmembrane region" description="Helical" evidence="14">
    <location>
        <begin position="204"/>
        <end position="230"/>
    </location>
</feature>
<keyword evidence="8" id="KW-0732">Signal</keyword>
<keyword evidence="11 14" id="KW-0472">Membrane</keyword>
<comment type="pathway">
    <text evidence="2 14">Cofactor biosynthesis; adenosylcobalamin biosynthesis.</text>
</comment>
<reference evidence="15 18" key="2">
    <citation type="submission" date="2018-03" db="EMBL/GenBank/DDBJ databases">
        <title>The uncultured portion of the human microbiome is neutrally assembled.</title>
        <authorList>
            <person name="Jeraldo P."/>
            <person name="Boardman L."/>
            <person name="White B.A."/>
            <person name="Nelson H."/>
            <person name="Goldenfeld N."/>
            <person name="Chia N."/>
        </authorList>
    </citation>
    <scope>NUCLEOTIDE SEQUENCE [LARGE SCALE GENOMIC DNA]</scope>
    <source>
        <strain evidence="15">CIM:MAG 903</strain>
    </source>
</reference>
<evidence type="ECO:0000256" key="8">
    <source>
        <dbReference type="ARBA" id="ARBA00022729"/>
    </source>
</evidence>
<gene>
    <name evidence="14" type="primary">cbiM</name>
    <name evidence="15" type="ORF">DBY38_04805</name>
    <name evidence="16" type="ORF">SAMN04487885_109103</name>
</gene>
<dbReference type="Gene3D" id="1.10.1760.20">
    <property type="match status" value="1"/>
</dbReference>
<evidence type="ECO:0000256" key="12">
    <source>
        <dbReference type="ARBA" id="ARBA00023285"/>
    </source>
</evidence>
<comment type="subunit">
    <text evidence="14">Forms an energy-coupling factor (ECF) transporter complex composed of an ATP-binding protein (A component, CbiO), a transmembrane protein (T component, CbiQ) and 2 possible substrate-capture proteins (S components, CbiM and CbiN) of unknown stoichimetry.</text>
</comment>
<dbReference type="GO" id="GO:0009236">
    <property type="term" value="P:cobalamin biosynthetic process"/>
    <property type="evidence" value="ECO:0007669"/>
    <property type="project" value="UniProtKB-UniRule"/>
</dbReference>
<dbReference type="RefSeq" id="WP_027639852.1">
    <property type="nucleotide sequence ID" value="NZ_BAAACD010000005.1"/>
</dbReference>
<feature type="transmembrane region" description="Helical" evidence="14">
    <location>
        <begin position="167"/>
        <end position="192"/>
    </location>
</feature>
<keyword evidence="9 14" id="KW-1133">Transmembrane helix</keyword>
<evidence type="ECO:0000256" key="4">
    <source>
        <dbReference type="ARBA" id="ARBA00022448"/>
    </source>
</evidence>
<evidence type="ECO:0000256" key="14">
    <source>
        <dbReference type="HAMAP-Rule" id="MF_01462"/>
    </source>
</evidence>
<dbReference type="HAMAP" id="MF_01462">
    <property type="entry name" value="CbiM"/>
    <property type="match status" value="1"/>
</dbReference>
<evidence type="ECO:0000313" key="18">
    <source>
        <dbReference type="Proteomes" id="UP000246114"/>
    </source>
</evidence>
<keyword evidence="5 14" id="KW-1003">Cell membrane</keyword>
<dbReference type="eggNOG" id="COG0310">
    <property type="taxonomic scope" value="Bacteria"/>
</dbReference>
<comment type="function">
    <text evidence="14">Part of the energy-coupling factor (ECF) transporter complex CbiMNOQ involved in cobalt import.</text>
</comment>
<keyword evidence="3 14" id="KW-0171">Cobalt transport</keyword>
<dbReference type="NCBIfam" id="NF006184">
    <property type="entry name" value="PRK08319.1"/>
    <property type="match status" value="1"/>
</dbReference>
<dbReference type="GeneID" id="90545830"/>
<feature type="transmembrane region" description="Helical" evidence="14">
    <location>
        <begin position="38"/>
        <end position="57"/>
    </location>
</feature>
<dbReference type="EMBL" id="QAMZ01000024">
    <property type="protein sequence ID" value="PWL54342.1"/>
    <property type="molecule type" value="Genomic_DNA"/>
</dbReference>
<evidence type="ECO:0000256" key="3">
    <source>
        <dbReference type="ARBA" id="ARBA00022426"/>
    </source>
</evidence>
<evidence type="ECO:0000313" key="17">
    <source>
        <dbReference type="Proteomes" id="UP000182135"/>
    </source>
</evidence>
<dbReference type="Proteomes" id="UP000182135">
    <property type="component" value="Unassembled WGS sequence"/>
</dbReference>
<dbReference type="UniPathway" id="UPA00148"/>
<evidence type="ECO:0000256" key="13">
    <source>
        <dbReference type="ARBA" id="ARBA00060918"/>
    </source>
</evidence>
<name>A0A1I2L9Q7_9CLOT</name>
<evidence type="ECO:0000256" key="11">
    <source>
        <dbReference type="ARBA" id="ARBA00023136"/>
    </source>
</evidence>
<feature type="transmembrane region" description="Helical" evidence="14">
    <location>
        <begin position="136"/>
        <end position="155"/>
    </location>
</feature>
<keyword evidence="10 14" id="KW-0406">Ion transport</keyword>
<organism evidence="16 17">
    <name type="scientific">Clostridium cadaveris</name>
    <dbReference type="NCBI Taxonomy" id="1529"/>
    <lineage>
        <taxon>Bacteria</taxon>
        <taxon>Bacillati</taxon>
        <taxon>Bacillota</taxon>
        <taxon>Clostridia</taxon>
        <taxon>Eubacteriales</taxon>
        <taxon>Clostridiaceae</taxon>
        <taxon>Clostridium</taxon>
    </lineage>
</organism>
<comment type="similarity">
    <text evidence="13 14">Belongs to the CbiM family.</text>
</comment>
<dbReference type="GO" id="GO:0043190">
    <property type="term" value="C:ATP-binding cassette (ABC) transporter complex"/>
    <property type="evidence" value="ECO:0007669"/>
    <property type="project" value="InterPro"/>
</dbReference>
<evidence type="ECO:0000256" key="2">
    <source>
        <dbReference type="ARBA" id="ARBA00004953"/>
    </source>
</evidence>
<keyword evidence="12 14" id="KW-0170">Cobalt</keyword>
<dbReference type="InterPro" id="IPR002751">
    <property type="entry name" value="CbiM/NikMN"/>
</dbReference>
<feature type="transmembrane region" description="Helical" evidence="14">
    <location>
        <begin position="106"/>
        <end position="129"/>
    </location>
</feature>
<dbReference type="Proteomes" id="UP000246114">
    <property type="component" value="Unassembled WGS sequence"/>
</dbReference>
<comment type="subcellular location">
    <subcellularLocation>
        <location evidence="1">Cell inner membrane</location>
        <topology evidence="1">Multi-pass membrane protein</topology>
    </subcellularLocation>
    <subcellularLocation>
        <location evidence="14">Cell membrane</location>
        <topology evidence="14">Multi-pass membrane protein</topology>
    </subcellularLocation>
</comment>
<sequence>MNKKKSTILKAIILSVILMDLIPQKAYAMHIAEGYLQPKWCLFWAILSLPFVIVSFFKIKKKVLISNKHLVLFAMSGAFAFVLSALKIPSVTGSSSHPTGVGLGAILFGPMPMVLIGLIILLFQAILLAHGGISTLGANTFSMAIAGPLVSYGIFKLFKKLGIKNTYGVFFAAALGNLATYVVTSIQLSLAFPGENFMGSMVKFLSIFAVTQIPLAICEGILTVIIYNILEKYNKKELKELEVF</sequence>
<evidence type="ECO:0000256" key="6">
    <source>
        <dbReference type="ARBA" id="ARBA00022573"/>
    </source>
</evidence>
<evidence type="ECO:0000256" key="5">
    <source>
        <dbReference type="ARBA" id="ARBA00022475"/>
    </source>
</evidence>
<dbReference type="GO" id="GO:0015087">
    <property type="term" value="F:cobalt ion transmembrane transporter activity"/>
    <property type="evidence" value="ECO:0007669"/>
    <property type="project" value="UniProtKB-UniRule"/>
</dbReference>
<evidence type="ECO:0000256" key="7">
    <source>
        <dbReference type="ARBA" id="ARBA00022692"/>
    </source>
</evidence>
<dbReference type="AlphaFoldDB" id="A0A1I2L9Q7"/>
<keyword evidence="7 14" id="KW-0812">Transmembrane</keyword>
<dbReference type="STRING" id="1529.SAMN04487885_109103"/>
<keyword evidence="4 14" id="KW-0813">Transport</keyword>
<protein>
    <recommendedName>
        <fullName evidence="14">Cobalt transport protein CbiM</fullName>
    </recommendedName>
    <alternativeName>
        <fullName evidence="14">Energy-coupling factor transporter probable substrate-capture protein CbiM</fullName>
        <shortName evidence="14">ECF transporter S component CbiM</shortName>
    </alternativeName>
</protein>
<evidence type="ECO:0000313" key="16">
    <source>
        <dbReference type="EMBL" id="SFF76102.1"/>
    </source>
</evidence>
<evidence type="ECO:0000256" key="1">
    <source>
        <dbReference type="ARBA" id="ARBA00004429"/>
    </source>
</evidence>
<accession>A0A1I2L9Q7</accession>
<evidence type="ECO:0000256" key="10">
    <source>
        <dbReference type="ARBA" id="ARBA00023065"/>
    </source>
</evidence>
<evidence type="ECO:0000256" key="9">
    <source>
        <dbReference type="ARBA" id="ARBA00022989"/>
    </source>
</evidence>
<dbReference type="PANTHER" id="PTHR43627:SF1">
    <property type="entry name" value="COBALT TRANSPORT PROTEIN CBIM"/>
    <property type="match status" value="1"/>
</dbReference>
<dbReference type="PANTHER" id="PTHR43627">
    <property type="match status" value="1"/>
</dbReference>
<proteinExistence type="inferred from homology"/>
<dbReference type="NCBIfam" id="TIGR00123">
    <property type="entry name" value="cbiM"/>
    <property type="match status" value="1"/>
</dbReference>
<dbReference type="FunFam" id="1.10.1760.20:FF:000001">
    <property type="entry name" value="Cobalt transport protein CbiM"/>
    <property type="match status" value="1"/>
</dbReference>
<dbReference type="Pfam" id="PF01891">
    <property type="entry name" value="CbiM"/>
    <property type="match status" value="1"/>
</dbReference>
<dbReference type="InterPro" id="IPR018024">
    <property type="entry name" value="CbiM"/>
</dbReference>
<dbReference type="OrthoDB" id="9809846at2"/>
<reference evidence="16 17" key="1">
    <citation type="submission" date="2016-10" db="EMBL/GenBank/DDBJ databases">
        <authorList>
            <person name="de Groot N.N."/>
        </authorList>
    </citation>
    <scope>NUCLEOTIDE SEQUENCE [LARGE SCALE GENOMIC DNA]</scope>
    <source>
        <strain evidence="16 17">NLAE-zl-G419</strain>
    </source>
</reference>